<dbReference type="InterPro" id="IPR005720">
    <property type="entry name" value="Dihydroorotate_DH_cat"/>
</dbReference>
<evidence type="ECO:0000256" key="1">
    <source>
        <dbReference type="ARBA" id="ARBA00004370"/>
    </source>
</evidence>
<keyword evidence="15" id="KW-1185">Reference proteome</keyword>
<dbReference type="InterPro" id="IPR001295">
    <property type="entry name" value="Dihydroorotate_DH_CS"/>
</dbReference>
<dbReference type="Proteomes" id="UP000184267">
    <property type="component" value="Unassembled WGS sequence"/>
</dbReference>
<dbReference type="CDD" id="cd04738">
    <property type="entry name" value="DHOD_2_like"/>
    <property type="match status" value="1"/>
</dbReference>
<comment type="pathway">
    <text evidence="2 11">Pyrimidine metabolism; UMP biosynthesis via de novo pathway; orotate from (S)-dihydroorotate (quinone route): step 1/1.</text>
</comment>
<evidence type="ECO:0000256" key="3">
    <source>
        <dbReference type="ARBA" id="ARBA00005359"/>
    </source>
</evidence>
<feature type="coiled-coil region" evidence="12">
    <location>
        <begin position="465"/>
        <end position="492"/>
    </location>
</feature>
<evidence type="ECO:0000256" key="9">
    <source>
        <dbReference type="ARBA" id="ARBA00023136"/>
    </source>
</evidence>
<dbReference type="NCBIfam" id="NF003645">
    <property type="entry name" value="PRK05286.1-2"/>
    <property type="match status" value="1"/>
</dbReference>
<dbReference type="OrthoDB" id="14784at2759"/>
<evidence type="ECO:0000256" key="11">
    <source>
        <dbReference type="RuleBase" id="RU361255"/>
    </source>
</evidence>
<dbReference type="InterPro" id="IPR013785">
    <property type="entry name" value="Aldolase_TIM"/>
</dbReference>
<dbReference type="OMA" id="IYGTDTR"/>
<comment type="similarity">
    <text evidence="3 11">Belongs to the dihydroorotate dehydrogenase family. Type 2 subfamily.</text>
</comment>
<dbReference type="AlphaFoldDB" id="A0A1M2VM33"/>
<dbReference type="PROSITE" id="PS00911">
    <property type="entry name" value="DHODEHASE_1"/>
    <property type="match status" value="1"/>
</dbReference>
<evidence type="ECO:0000256" key="4">
    <source>
        <dbReference type="ARBA" id="ARBA00012791"/>
    </source>
</evidence>
<evidence type="ECO:0000256" key="8">
    <source>
        <dbReference type="ARBA" id="ARBA00023002"/>
    </source>
</evidence>
<reference evidence="14 15" key="1">
    <citation type="submission" date="2016-10" db="EMBL/GenBank/DDBJ databases">
        <title>Genome sequence of the basidiomycete white-rot fungus Trametes pubescens.</title>
        <authorList>
            <person name="Makela M.R."/>
            <person name="Granchi Z."/>
            <person name="Peng M."/>
            <person name="De Vries R.P."/>
            <person name="Grigoriev I."/>
            <person name="Riley R."/>
            <person name="Hilden K."/>
        </authorList>
    </citation>
    <scope>NUCLEOTIDE SEQUENCE [LARGE SCALE GENOMIC DNA]</scope>
    <source>
        <strain evidence="14 15">FBCC735</strain>
    </source>
</reference>
<keyword evidence="6 11" id="KW-0285">Flavoprotein</keyword>
<comment type="catalytic activity">
    <reaction evidence="10 11">
        <text>(S)-dihydroorotate + a quinone = orotate + a quinol</text>
        <dbReference type="Rhea" id="RHEA:30187"/>
        <dbReference type="ChEBI" id="CHEBI:24646"/>
        <dbReference type="ChEBI" id="CHEBI:30839"/>
        <dbReference type="ChEBI" id="CHEBI:30864"/>
        <dbReference type="ChEBI" id="CHEBI:132124"/>
        <dbReference type="EC" id="1.3.5.2"/>
    </reaction>
</comment>
<dbReference type="InterPro" id="IPR005719">
    <property type="entry name" value="Dihydroorotate_DH_2"/>
</dbReference>
<dbReference type="STRING" id="154538.A0A1M2VM33"/>
<evidence type="ECO:0000259" key="13">
    <source>
        <dbReference type="Pfam" id="PF01180"/>
    </source>
</evidence>
<keyword evidence="8 11" id="KW-0560">Oxidoreductase</keyword>
<dbReference type="InterPro" id="IPR050074">
    <property type="entry name" value="DHO_dehydrogenase"/>
</dbReference>
<dbReference type="GO" id="GO:0044205">
    <property type="term" value="P:'de novo' UMP biosynthetic process"/>
    <property type="evidence" value="ECO:0007669"/>
    <property type="project" value="UniProtKB-UniPathway"/>
</dbReference>
<name>A0A1M2VM33_TRAPU</name>
<keyword evidence="7 11" id="KW-0288">FMN</keyword>
<dbReference type="EC" id="1.3.5.2" evidence="4 11"/>
<keyword evidence="11" id="KW-0999">Mitochondrion inner membrane</keyword>
<dbReference type="PROSITE" id="PS00912">
    <property type="entry name" value="DHODEHASE_2"/>
    <property type="match status" value="1"/>
</dbReference>
<keyword evidence="12" id="KW-0175">Coiled coil</keyword>
<dbReference type="NCBIfam" id="TIGR01036">
    <property type="entry name" value="pyrD_sub2"/>
    <property type="match status" value="1"/>
</dbReference>
<dbReference type="SUPFAM" id="SSF51395">
    <property type="entry name" value="FMN-linked oxidoreductases"/>
    <property type="match status" value="1"/>
</dbReference>
<comment type="subcellular location">
    <subcellularLocation>
        <location evidence="1">Membrane</location>
    </subcellularLocation>
    <subcellularLocation>
        <location evidence="11">Mitochondrion inner membrane</location>
        <topology evidence="11">Single-pass membrane protein</topology>
    </subcellularLocation>
</comment>
<proteinExistence type="inferred from homology"/>
<evidence type="ECO:0000256" key="5">
    <source>
        <dbReference type="ARBA" id="ARBA00017599"/>
    </source>
</evidence>
<dbReference type="Pfam" id="PF01180">
    <property type="entry name" value="DHO_dh"/>
    <property type="match status" value="1"/>
</dbReference>
<sequence length="543" mass="57784">MLRTASARALPRQPLSPGFAVRRAASTAAQQPAPSYARTAAYASLFVVSTGLFAVYYLDCRASLHKYIVTPVLRYTLDPEAGHRLAVRVLGSGLAPRDSLPDDEVLKSELWGEELSSPVGLAAGFDKNGEAIDGLFNLGFSWVEIGSVTPKPQPGNPKPRVFHLPNDDALINRYGFPSDGHAALLGRLRARLPSLLPYSSAAEADDPLHGAEHASLYPGKLLAVNLGKNKSSPPDSIADFVTGVRTFGPYADALVVNVSSPNTPGLRGMQSRSLLQELLAGVTAARDEVTTASANSRRPKILLKIAPDLTESEVADIAAAVLATSGVDGVIVSNTTVRRPTSVSDPNKFEQGGLSGPPLKPYALATLRTLRGLLPASVPLIGCGGIASGADALEYARAGASAVQLYTSFGYGGPGVCRQVKDELTALLRQEGTTWAQVVRESVAQHSLKDAPKEKEVEVPREPSVRLLVEEAEELKRLLDGLGERIEKETEGVSIAGDVHYPSIAQIMIYGRKTTQVNVQDSRYASRGSPIANQAHTPIREKL</sequence>
<dbReference type="PANTHER" id="PTHR48109">
    <property type="entry name" value="DIHYDROOROTATE DEHYDROGENASE (QUINONE), MITOCHONDRIAL-RELATED"/>
    <property type="match status" value="1"/>
</dbReference>
<evidence type="ECO:0000256" key="7">
    <source>
        <dbReference type="ARBA" id="ARBA00022643"/>
    </source>
</evidence>
<comment type="cofactor">
    <cofactor evidence="11">
        <name>FMN</name>
        <dbReference type="ChEBI" id="CHEBI:58210"/>
    </cofactor>
    <text evidence="11">Binds 1 FMN per subunit.</text>
</comment>
<gene>
    <name evidence="14" type="ORF">TRAPUB_529</name>
</gene>
<evidence type="ECO:0000256" key="2">
    <source>
        <dbReference type="ARBA" id="ARBA00005161"/>
    </source>
</evidence>
<dbReference type="PANTHER" id="PTHR48109:SF4">
    <property type="entry name" value="DIHYDROOROTATE DEHYDROGENASE (QUINONE), MITOCHONDRIAL"/>
    <property type="match status" value="1"/>
</dbReference>
<evidence type="ECO:0000313" key="15">
    <source>
        <dbReference type="Proteomes" id="UP000184267"/>
    </source>
</evidence>
<dbReference type="EMBL" id="MNAD01001029">
    <property type="protein sequence ID" value="OJT08602.1"/>
    <property type="molecule type" value="Genomic_DNA"/>
</dbReference>
<evidence type="ECO:0000256" key="6">
    <source>
        <dbReference type="ARBA" id="ARBA00022630"/>
    </source>
</evidence>
<dbReference type="NCBIfam" id="NF003652">
    <property type="entry name" value="PRK05286.2-5"/>
    <property type="match status" value="1"/>
</dbReference>
<organism evidence="14 15">
    <name type="scientific">Trametes pubescens</name>
    <name type="common">White-rot fungus</name>
    <dbReference type="NCBI Taxonomy" id="154538"/>
    <lineage>
        <taxon>Eukaryota</taxon>
        <taxon>Fungi</taxon>
        <taxon>Dikarya</taxon>
        <taxon>Basidiomycota</taxon>
        <taxon>Agaricomycotina</taxon>
        <taxon>Agaricomycetes</taxon>
        <taxon>Polyporales</taxon>
        <taxon>Polyporaceae</taxon>
        <taxon>Trametes</taxon>
    </lineage>
</organism>
<dbReference type="GO" id="GO:0005743">
    <property type="term" value="C:mitochondrial inner membrane"/>
    <property type="evidence" value="ECO:0007669"/>
    <property type="project" value="UniProtKB-SubCell"/>
</dbReference>
<evidence type="ECO:0000256" key="10">
    <source>
        <dbReference type="ARBA" id="ARBA00048639"/>
    </source>
</evidence>
<dbReference type="UniPathway" id="UPA00070">
    <property type="reaction ID" value="UER00946"/>
</dbReference>
<feature type="domain" description="Dihydroorotate dehydrogenase catalytic" evidence="13">
    <location>
        <begin position="106"/>
        <end position="428"/>
    </location>
</feature>
<comment type="caution">
    <text evidence="14">The sequence shown here is derived from an EMBL/GenBank/DDBJ whole genome shotgun (WGS) entry which is preliminary data.</text>
</comment>
<keyword evidence="11" id="KW-0496">Mitochondrion</keyword>
<evidence type="ECO:0000313" key="14">
    <source>
        <dbReference type="EMBL" id="OJT08602.1"/>
    </source>
</evidence>
<dbReference type="GO" id="GO:0006207">
    <property type="term" value="P:'de novo' pyrimidine nucleobase biosynthetic process"/>
    <property type="evidence" value="ECO:0007669"/>
    <property type="project" value="InterPro"/>
</dbReference>
<accession>A0A1M2VM33</accession>
<dbReference type="GO" id="GO:0106430">
    <property type="term" value="F:dihydroorotate dehydrogenase (quinone) activity"/>
    <property type="evidence" value="ECO:0007669"/>
    <property type="project" value="UniProtKB-EC"/>
</dbReference>
<protein>
    <recommendedName>
        <fullName evidence="5 11">Dihydroorotate dehydrogenase (quinone), mitochondrial</fullName>
        <shortName evidence="11">DHOdehase</shortName>
        <ecNumber evidence="4 11">1.3.5.2</ecNumber>
    </recommendedName>
</protein>
<dbReference type="Gene3D" id="3.20.20.70">
    <property type="entry name" value="Aldolase class I"/>
    <property type="match status" value="1"/>
</dbReference>
<keyword evidence="9" id="KW-0472">Membrane</keyword>
<evidence type="ECO:0000256" key="12">
    <source>
        <dbReference type="SAM" id="Coils"/>
    </source>
</evidence>